<comment type="caution">
    <text evidence="1">The sequence shown here is derived from an EMBL/GenBank/DDBJ whole genome shotgun (WGS) entry which is preliminary data.</text>
</comment>
<proteinExistence type="predicted"/>
<dbReference type="AlphaFoldDB" id="A0A8X7UJR4"/>
<dbReference type="SMART" id="SM00367">
    <property type="entry name" value="LRR_CC"/>
    <property type="match status" value="5"/>
</dbReference>
<dbReference type="GO" id="GO:0019005">
    <property type="term" value="C:SCF ubiquitin ligase complex"/>
    <property type="evidence" value="ECO:0007669"/>
    <property type="project" value="TreeGrafter"/>
</dbReference>
<dbReference type="InterPro" id="IPR006553">
    <property type="entry name" value="Leu-rich_rpt_Cys-con_subtyp"/>
</dbReference>
<gene>
    <name evidence="1" type="ORF">Bca52824_061021</name>
</gene>
<dbReference type="InterPro" id="IPR032675">
    <property type="entry name" value="LRR_dom_sf"/>
</dbReference>
<dbReference type="PANTHER" id="PTHR13318">
    <property type="entry name" value="PARTNER OF PAIRED, ISOFORM B-RELATED"/>
    <property type="match status" value="1"/>
</dbReference>
<dbReference type="Proteomes" id="UP000886595">
    <property type="component" value="Unassembled WGS sequence"/>
</dbReference>
<dbReference type="OrthoDB" id="550575at2759"/>
<name>A0A8X7UJR4_BRACI</name>
<sequence>MVMPDFVDADGLSSQEEEWRRGINLPAPGTVEFQSLPTVIQIAARFPLLRIDSPPPVLAGSSGSVSVKPQPVSDDKAYVVKLFRGKKLTLSASDKLYVTKAASYAFPLGTAYTDPPVGEVAFPNGGSITMNVGGHIHVNGSPKLALLVGCTITVPRDMDITVTFLAEGDVISGADYGELGDWEDIIHQINAPTTDRELVLPACDGLGKLRHTVGLAGAEGDPYTITLGDGTLITAPSAKSVYIVGARSRSYGVFAPDDCTGLRDDYCEFSYGGSIIVDKGGLVCIPGSMVLKLNKCCLVDIPIRGTAKLRCNVDDIEPSHLDMHSAYSAPALDLTIDSCSGVGNEGLRAIARRCTNLRSISVRSCPRIGYQGVAFLLAQAGSYLTKVKLQMLNITGLSLAVLGHYGAAVTDLALYGLQGVNEKGFWVMGNAKGMKKLNGCPDLKHVSLNKCLLVSGKGLVALAKSAVLLESLKLEECHRINHFGSLGFLMNCGSKLKKAFSLVNCLGIQDFNSESHLLSTSCSSSLRSLLVRCCPGFGDASLSFLGKFCHQLQDSNNVGLVKVNLSGCVSVSDKTVVCHGRTLEFLNLDGCKTITDASLVTVEMELFVYKKRK</sequence>
<keyword evidence="2" id="KW-1185">Reference proteome</keyword>
<organism evidence="1 2">
    <name type="scientific">Brassica carinata</name>
    <name type="common">Ethiopian mustard</name>
    <name type="synonym">Abyssinian cabbage</name>
    <dbReference type="NCBI Taxonomy" id="52824"/>
    <lineage>
        <taxon>Eukaryota</taxon>
        <taxon>Viridiplantae</taxon>
        <taxon>Streptophyta</taxon>
        <taxon>Embryophyta</taxon>
        <taxon>Tracheophyta</taxon>
        <taxon>Spermatophyta</taxon>
        <taxon>Magnoliopsida</taxon>
        <taxon>eudicotyledons</taxon>
        <taxon>Gunneridae</taxon>
        <taxon>Pentapetalae</taxon>
        <taxon>rosids</taxon>
        <taxon>malvids</taxon>
        <taxon>Brassicales</taxon>
        <taxon>Brassicaceae</taxon>
        <taxon>Brassiceae</taxon>
        <taxon>Brassica</taxon>
    </lineage>
</organism>
<evidence type="ECO:0000313" key="2">
    <source>
        <dbReference type="Proteomes" id="UP000886595"/>
    </source>
</evidence>
<dbReference type="GO" id="GO:0031146">
    <property type="term" value="P:SCF-dependent proteasomal ubiquitin-dependent protein catabolic process"/>
    <property type="evidence" value="ECO:0007669"/>
    <property type="project" value="TreeGrafter"/>
</dbReference>
<dbReference type="SUPFAM" id="SSF52047">
    <property type="entry name" value="RNI-like"/>
    <property type="match status" value="1"/>
</dbReference>
<dbReference type="Gene3D" id="3.80.10.10">
    <property type="entry name" value="Ribonuclease Inhibitor"/>
    <property type="match status" value="2"/>
</dbReference>
<protein>
    <submittedName>
        <fullName evidence="1">Uncharacterized protein</fullName>
    </submittedName>
</protein>
<evidence type="ECO:0000313" key="1">
    <source>
        <dbReference type="EMBL" id="KAG2278466.1"/>
    </source>
</evidence>
<accession>A0A8X7UJR4</accession>
<dbReference type="EMBL" id="JAAMPC010000012">
    <property type="protein sequence ID" value="KAG2278466.1"/>
    <property type="molecule type" value="Genomic_DNA"/>
</dbReference>
<reference evidence="1 2" key="1">
    <citation type="submission" date="2020-02" db="EMBL/GenBank/DDBJ databases">
        <authorList>
            <person name="Ma Q."/>
            <person name="Huang Y."/>
            <person name="Song X."/>
            <person name="Pei D."/>
        </authorList>
    </citation>
    <scope>NUCLEOTIDE SEQUENCE [LARGE SCALE GENOMIC DNA]</scope>
    <source>
        <strain evidence="1">Sxm20200214</strain>
        <tissue evidence="1">Leaf</tissue>
    </source>
</reference>